<dbReference type="Proteomes" id="UP000306236">
    <property type="component" value="Unassembled WGS sequence"/>
</dbReference>
<comment type="caution">
    <text evidence="1">The sequence shown here is derived from an EMBL/GenBank/DDBJ whole genome shotgun (WGS) entry which is preliminary data.</text>
</comment>
<proteinExistence type="predicted"/>
<dbReference type="EMBL" id="SSWX01000030">
    <property type="protein sequence ID" value="THJ30954.1"/>
    <property type="molecule type" value="Genomic_DNA"/>
</dbReference>
<keyword evidence="2" id="KW-1185">Reference proteome</keyword>
<reference evidence="1 2" key="1">
    <citation type="submission" date="2019-04" db="EMBL/GenBank/DDBJ databases">
        <title>Lampropedia sp YIM MLB12 draf genome.</title>
        <authorList>
            <person name="Wang Y.-X."/>
        </authorList>
    </citation>
    <scope>NUCLEOTIDE SEQUENCE [LARGE SCALE GENOMIC DNA]</scope>
    <source>
        <strain evidence="1 2">YIM MLB12</strain>
    </source>
</reference>
<dbReference type="AlphaFoldDB" id="A0A4S5BF68"/>
<sequence length="164" mass="18999">MTVKWTDPLPLSDYLQSVRGPGLYVIGESPHGVAPSPPTDDDKFLGENWPDNFHPHYAGISLSPKRGMTSRLYCHARSRGNSYIASLIQKKANLYFIQLPGRMNADLEQHMIMLKSSIVFLGNVRDEESRLIKRWQKQLDIDMPNWREYGRHLEDPEYDQRREG</sequence>
<dbReference type="RefSeq" id="WP_136407766.1">
    <property type="nucleotide sequence ID" value="NZ_SSWX01000030.1"/>
</dbReference>
<organism evidence="1 2">
    <name type="scientific">Lampropedia aestuarii</name>
    <dbReference type="NCBI Taxonomy" id="2562762"/>
    <lineage>
        <taxon>Bacteria</taxon>
        <taxon>Pseudomonadati</taxon>
        <taxon>Pseudomonadota</taxon>
        <taxon>Betaproteobacteria</taxon>
        <taxon>Burkholderiales</taxon>
        <taxon>Comamonadaceae</taxon>
        <taxon>Lampropedia</taxon>
    </lineage>
</organism>
<protein>
    <submittedName>
        <fullName evidence="1">Uncharacterized protein</fullName>
    </submittedName>
</protein>
<evidence type="ECO:0000313" key="1">
    <source>
        <dbReference type="EMBL" id="THJ30954.1"/>
    </source>
</evidence>
<accession>A0A4S5BF68</accession>
<name>A0A4S5BF68_9BURK</name>
<dbReference type="OrthoDB" id="10006750at2"/>
<gene>
    <name evidence="1" type="ORF">E8K88_16440</name>
</gene>
<evidence type="ECO:0000313" key="2">
    <source>
        <dbReference type="Proteomes" id="UP000306236"/>
    </source>
</evidence>